<dbReference type="AlphaFoldDB" id="A0A327KRU7"/>
<sequence>MAHDPFTGPGLSLAEALERPADIDAWCAKDRLEKALAAAGGPITPDEFPRRRDAPDEETYDQQWRAAERRRSLMADLDDAREQLHRELECSIRSTHVFAVARVPPDSPRRLLTHAECRKLRLFTLPPPPAWAPAEPPYVADLGFYGLLDLPDVATRLSGMRLADAFREAVLNWPELQHVIASSHLVGPVLDGQFTFGRHAWPVTIEDWCLADVWLVSQGYMREAGDWHYTKNGTYTLDDEAGGRLTVIGRYIGARVARFLELLRTGALVARDGAVTVPTWWWQRPSFRVHFPRSRLFEQIGEDLVERSGELIVTAGSPRLAASADAPPPSDSPRLSDKNPGANGQGAFHVKPTEPDRARSPAAERAAEQPTRKHSATHQNIAVAIRILWPDGIPKTLTAKARNWEIIDWLATNRKMNVSERSVYRYIQRDGAP</sequence>
<protein>
    <submittedName>
        <fullName evidence="2">Uncharacterized protein</fullName>
    </submittedName>
</protein>
<feature type="region of interest" description="Disordered" evidence="1">
    <location>
        <begin position="38"/>
        <end position="63"/>
    </location>
</feature>
<gene>
    <name evidence="2" type="ORF">CH338_04040</name>
</gene>
<dbReference type="Proteomes" id="UP000248863">
    <property type="component" value="Unassembled WGS sequence"/>
</dbReference>
<dbReference type="EMBL" id="NPEU01000024">
    <property type="protein sequence ID" value="RAI41141.1"/>
    <property type="molecule type" value="Genomic_DNA"/>
</dbReference>
<organism evidence="2 3">
    <name type="scientific">Rhodoplanes elegans</name>
    <dbReference type="NCBI Taxonomy" id="29408"/>
    <lineage>
        <taxon>Bacteria</taxon>
        <taxon>Pseudomonadati</taxon>
        <taxon>Pseudomonadota</taxon>
        <taxon>Alphaproteobacteria</taxon>
        <taxon>Hyphomicrobiales</taxon>
        <taxon>Nitrobacteraceae</taxon>
        <taxon>Rhodoplanes</taxon>
    </lineage>
</organism>
<feature type="region of interest" description="Disordered" evidence="1">
    <location>
        <begin position="316"/>
        <end position="377"/>
    </location>
</feature>
<reference evidence="2 3" key="1">
    <citation type="submission" date="2017-07" db="EMBL/GenBank/DDBJ databases">
        <title>Draft Genome Sequences of Select Purple Nonsulfur Bacteria.</title>
        <authorList>
            <person name="Lasarre B."/>
            <person name="Mckinlay J.B."/>
        </authorList>
    </citation>
    <scope>NUCLEOTIDE SEQUENCE [LARGE SCALE GENOMIC DNA]</scope>
    <source>
        <strain evidence="2 3">DSM 11907</strain>
    </source>
</reference>
<evidence type="ECO:0000313" key="2">
    <source>
        <dbReference type="EMBL" id="RAI41141.1"/>
    </source>
</evidence>
<proteinExistence type="predicted"/>
<comment type="caution">
    <text evidence="2">The sequence shown here is derived from an EMBL/GenBank/DDBJ whole genome shotgun (WGS) entry which is preliminary data.</text>
</comment>
<accession>A0A327KRU7</accession>
<evidence type="ECO:0000256" key="1">
    <source>
        <dbReference type="SAM" id="MobiDB-lite"/>
    </source>
</evidence>
<keyword evidence="3" id="KW-1185">Reference proteome</keyword>
<name>A0A327KRU7_9BRAD</name>
<evidence type="ECO:0000313" key="3">
    <source>
        <dbReference type="Proteomes" id="UP000248863"/>
    </source>
</evidence>
<dbReference type="RefSeq" id="WP_111355726.1">
    <property type="nucleotide sequence ID" value="NZ_NHSK01000076.1"/>
</dbReference>